<dbReference type="Proteomes" id="UP001597075">
    <property type="component" value="Unassembled WGS sequence"/>
</dbReference>
<reference evidence="2 3" key="1">
    <citation type="journal article" date="2019" name="Int. J. Syst. Evol. Microbiol.">
        <title>The Global Catalogue of Microorganisms (GCM) 10K type strain sequencing project: providing services to taxonomists for standard genome sequencing and annotation.</title>
        <authorList>
            <consortium name="The Broad Institute Genomics Platform"/>
            <consortium name="The Broad Institute Genome Sequencing Center for Infectious Disease"/>
            <person name="Wu L."/>
            <person name="Ma J."/>
        </authorList>
    </citation>
    <scope>NUCLEOTIDE SEQUENCE [LARGE SCALE GENOMIC DNA]</scope>
    <source>
        <strain evidence="2 3">CGMCC 1.10594</strain>
    </source>
</reference>
<feature type="transmembrane region" description="Helical" evidence="1">
    <location>
        <begin position="137"/>
        <end position="160"/>
    </location>
</feature>
<feature type="transmembrane region" description="Helical" evidence="1">
    <location>
        <begin position="53"/>
        <end position="77"/>
    </location>
</feature>
<organism evidence="2 3">
    <name type="scientific">Haloplanus ruber</name>
    <dbReference type="NCBI Taxonomy" id="869892"/>
    <lineage>
        <taxon>Archaea</taxon>
        <taxon>Methanobacteriati</taxon>
        <taxon>Methanobacteriota</taxon>
        <taxon>Stenosarchaea group</taxon>
        <taxon>Halobacteria</taxon>
        <taxon>Halobacteriales</taxon>
        <taxon>Haloferacaceae</taxon>
        <taxon>Haloplanus</taxon>
    </lineage>
</organism>
<sequence length="306" mass="30853">MSLRSAAPGLGDHPLAAELAAVVLALLGVHLWRRIATMLQPAVSNVVPVGGPVADSLLAGAVLVGGLVAYVGAYAALRGVDVRLAPPSAGDRHRLGLALLLPPGLVACTKAVGDATGVPYNALTMSAWGAGTPATTFLALLGPGVLVGACSLTVVCHLLVQGTFERVVDGRRAAALTTVVAAVVLTGAPGGLTAFPQPGKLALAGAFVVALGIALYAVEHVDRDALAYLAYLPVTAVLGLVIIAWAADTGSVAELLYGATQVAVLWVAATGYDRTDSLLLPAAAYGSLLLSQEAVVYLFEAGLQSW</sequence>
<dbReference type="RefSeq" id="WP_256404935.1">
    <property type="nucleotide sequence ID" value="NZ_CP187151.1"/>
</dbReference>
<dbReference type="AlphaFoldDB" id="A0ABD6CZP9"/>
<keyword evidence="1" id="KW-1133">Transmembrane helix</keyword>
<evidence type="ECO:0000256" key="1">
    <source>
        <dbReference type="SAM" id="Phobius"/>
    </source>
</evidence>
<accession>A0ABD6CZP9</accession>
<keyword evidence="1" id="KW-0812">Transmembrane</keyword>
<protein>
    <submittedName>
        <fullName evidence="2">Uncharacterized protein</fullName>
    </submittedName>
</protein>
<keyword evidence="1" id="KW-0472">Membrane</keyword>
<feature type="transmembrane region" description="Helical" evidence="1">
    <location>
        <begin position="201"/>
        <end position="218"/>
    </location>
</feature>
<gene>
    <name evidence="2" type="ORF">ACFSBJ_13260</name>
</gene>
<feature type="transmembrane region" description="Helical" evidence="1">
    <location>
        <begin position="15"/>
        <end position="32"/>
    </location>
</feature>
<feature type="transmembrane region" description="Helical" evidence="1">
    <location>
        <begin position="172"/>
        <end position="195"/>
    </location>
</feature>
<dbReference type="EMBL" id="JBHUDL010000010">
    <property type="protein sequence ID" value="MFD1634693.1"/>
    <property type="molecule type" value="Genomic_DNA"/>
</dbReference>
<evidence type="ECO:0000313" key="2">
    <source>
        <dbReference type="EMBL" id="MFD1634693.1"/>
    </source>
</evidence>
<feature type="transmembrane region" description="Helical" evidence="1">
    <location>
        <begin position="225"/>
        <end position="246"/>
    </location>
</feature>
<evidence type="ECO:0000313" key="3">
    <source>
        <dbReference type="Proteomes" id="UP001597075"/>
    </source>
</evidence>
<keyword evidence="3" id="KW-1185">Reference proteome</keyword>
<proteinExistence type="predicted"/>
<name>A0ABD6CZP9_9EURY</name>
<comment type="caution">
    <text evidence="2">The sequence shown here is derived from an EMBL/GenBank/DDBJ whole genome shotgun (WGS) entry which is preliminary data.</text>
</comment>